<sequence length="273" mass="30365">MDDSRTPVKTTRLADRVAHELTLMIQTRNLQAGDRLPAERQLAKELDVSRTCLREAIQKLSSQGILVSRPGGGTYVQATAHDRHDGSIMHPLLPLLESDPEYRYDVLEIRHALESTAISHAALRATDADKARIRAKFDAMMARHGTDAPMEEARADASFHIAIAEASHNLVLILVMRSLFDLLQASVSQNLGKLYTRPNVYETLTQQHLALVEAIEAGDPDRARTAMRTHIDFVYSTLKTIDEDEARQARSARLAAKPQGTTTSRSARKRQPS</sequence>
<dbReference type="InterPro" id="IPR008920">
    <property type="entry name" value="TF_FadR/GntR_C"/>
</dbReference>
<evidence type="ECO:0000256" key="4">
    <source>
        <dbReference type="SAM" id="MobiDB-lite"/>
    </source>
</evidence>
<dbReference type="Proteomes" id="UP000245212">
    <property type="component" value="Unassembled WGS sequence"/>
</dbReference>
<evidence type="ECO:0000313" key="7">
    <source>
        <dbReference type="Proteomes" id="UP000245212"/>
    </source>
</evidence>
<dbReference type="InterPro" id="IPR036388">
    <property type="entry name" value="WH-like_DNA-bd_sf"/>
</dbReference>
<dbReference type="CDD" id="cd07377">
    <property type="entry name" value="WHTH_GntR"/>
    <property type="match status" value="1"/>
</dbReference>
<dbReference type="PROSITE" id="PS50949">
    <property type="entry name" value="HTH_GNTR"/>
    <property type="match status" value="1"/>
</dbReference>
<dbReference type="RefSeq" id="WP_109062870.1">
    <property type="nucleotide sequence ID" value="NZ_QETA01000007.1"/>
</dbReference>
<keyword evidence="1" id="KW-0805">Transcription regulation</keyword>
<reference evidence="7" key="1">
    <citation type="submission" date="2018-05" db="EMBL/GenBank/DDBJ databases">
        <authorList>
            <person name="Li Y."/>
        </authorList>
    </citation>
    <scope>NUCLEOTIDE SEQUENCE [LARGE SCALE GENOMIC DNA]</scope>
    <source>
        <strain evidence="7">3d-2-2</strain>
    </source>
</reference>
<dbReference type="PANTHER" id="PTHR43537">
    <property type="entry name" value="TRANSCRIPTIONAL REGULATOR, GNTR FAMILY"/>
    <property type="match status" value="1"/>
</dbReference>
<evidence type="ECO:0000256" key="1">
    <source>
        <dbReference type="ARBA" id="ARBA00023015"/>
    </source>
</evidence>
<dbReference type="Gene3D" id="1.10.10.10">
    <property type="entry name" value="Winged helix-like DNA-binding domain superfamily/Winged helix DNA-binding domain"/>
    <property type="match status" value="1"/>
</dbReference>
<dbReference type="InterPro" id="IPR036390">
    <property type="entry name" value="WH_DNA-bd_sf"/>
</dbReference>
<dbReference type="PRINTS" id="PR00035">
    <property type="entry name" value="HTHGNTR"/>
</dbReference>
<evidence type="ECO:0000256" key="3">
    <source>
        <dbReference type="ARBA" id="ARBA00023163"/>
    </source>
</evidence>
<name>A0A2V1JWL8_9BURK</name>
<feature type="region of interest" description="Disordered" evidence="4">
    <location>
        <begin position="246"/>
        <end position="273"/>
    </location>
</feature>
<evidence type="ECO:0000256" key="2">
    <source>
        <dbReference type="ARBA" id="ARBA00023125"/>
    </source>
</evidence>
<organism evidence="6 7">
    <name type="scientific">Corticimicrobacter populi</name>
    <dbReference type="NCBI Taxonomy" id="2175229"/>
    <lineage>
        <taxon>Bacteria</taxon>
        <taxon>Pseudomonadati</taxon>
        <taxon>Pseudomonadota</taxon>
        <taxon>Betaproteobacteria</taxon>
        <taxon>Burkholderiales</taxon>
        <taxon>Alcaligenaceae</taxon>
        <taxon>Corticimicrobacter</taxon>
    </lineage>
</organism>
<dbReference type="AlphaFoldDB" id="A0A2V1JWL8"/>
<keyword evidence="7" id="KW-1185">Reference proteome</keyword>
<dbReference type="SMART" id="SM00895">
    <property type="entry name" value="FCD"/>
    <property type="match status" value="1"/>
</dbReference>
<dbReference type="SUPFAM" id="SSF46785">
    <property type="entry name" value="Winged helix' DNA-binding domain"/>
    <property type="match status" value="1"/>
</dbReference>
<evidence type="ECO:0000259" key="5">
    <source>
        <dbReference type="PROSITE" id="PS50949"/>
    </source>
</evidence>
<dbReference type="InterPro" id="IPR011711">
    <property type="entry name" value="GntR_C"/>
</dbReference>
<dbReference type="Pfam" id="PF07729">
    <property type="entry name" value="FCD"/>
    <property type="match status" value="1"/>
</dbReference>
<proteinExistence type="predicted"/>
<keyword evidence="2" id="KW-0238">DNA-binding</keyword>
<dbReference type="SUPFAM" id="SSF48008">
    <property type="entry name" value="GntR ligand-binding domain-like"/>
    <property type="match status" value="1"/>
</dbReference>
<accession>A0A2V1JWL8</accession>
<dbReference type="Pfam" id="PF00392">
    <property type="entry name" value="GntR"/>
    <property type="match status" value="1"/>
</dbReference>
<protein>
    <submittedName>
        <fullName evidence="6">Transcriptional regulator LldR</fullName>
    </submittedName>
</protein>
<feature type="domain" description="HTH gntR-type" evidence="5">
    <location>
        <begin position="11"/>
        <end position="79"/>
    </location>
</feature>
<dbReference type="GO" id="GO:0003677">
    <property type="term" value="F:DNA binding"/>
    <property type="evidence" value="ECO:0007669"/>
    <property type="project" value="UniProtKB-KW"/>
</dbReference>
<comment type="caution">
    <text evidence="6">The sequence shown here is derived from an EMBL/GenBank/DDBJ whole genome shotgun (WGS) entry which is preliminary data.</text>
</comment>
<keyword evidence="3" id="KW-0804">Transcription</keyword>
<dbReference type="NCBIfam" id="NF007741">
    <property type="entry name" value="PRK10421.1"/>
    <property type="match status" value="1"/>
</dbReference>
<gene>
    <name evidence="6" type="ORF">DD235_14825</name>
</gene>
<dbReference type="EMBL" id="QETA01000007">
    <property type="protein sequence ID" value="PWF21528.1"/>
    <property type="molecule type" value="Genomic_DNA"/>
</dbReference>
<evidence type="ECO:0000313" key="6">
    <source>
        <dbReference type="EMBL" id="PWF21528.1"/>
    </source>
</evidence>
<dbReference type="GO" id="GO:0003700">
    <property type="term" value="F:DNA-binding transcription factor activity"/>
    <property type="evidence" value="ECO:0007669"/>
    <property type="project" value="InterPro"/>
</dbReference>
<dbReference type="PANTHER" id="PTHR43537:SF18">
    <property type="entry name" value="L-LACTATE DEHYDROGENASE OPERON REGULATORY PROTEIN-RELATED"/>
    <property type="match status" value="1"/>
</dbReference>
<dbReference type="InterPro" id="IPR000524">
    <property type="entry name" value="Tscrpt_reg_HTH_GntR"/>
</dbReference>
<dbReference type="SMART" id="SM00345">
    <property type="entry name" value="HTH_GNTR"/>
    <property type="match status" value="1"/>
</dbReference>
<dbReference type="Gene3D" id="1.20.120.530">
    <property type="entry name" value="GntR ligand-binding domain-like"/>
    <property type="match status" value="1"/>
</dbReference>